<evidence type="ECO:0000256" key="1">
    <source>
        <dbReference type="SAM" id="Phobius"/>
    </source>
</evidence>
<organism evidence="2 3">
    <name type="scientific">Bauldia litoralis</name>
    <dbReference type="NCBI Taxonomy" id="665467"/>
    <lineage>
        <taxon>Bacteria</taxon>
        <taxon>Pseudomonadati</taxon>
        <taxon>Pseudomonadota</taxon>
        <taxon>Alphaproteobacteria</taxon>
        <taxon>Hyphomicrobiales</taxon>
        <taxon>Kaistiaceae</taxon>
        <taxon>Bauldia</taxon>
    </lineage>
</organism>
<dbReference type="AlphaFoldDB" id="A0A1G6B5S6"/>
<dbReference type="STRING" id="665467.SAMN02982931_01270"/>
<protein>
    <submittedName>
        <fullName evidence="2">Uncharacterized protein</fullName>
    </submittedName>
</protein>
<name>A0A1G6B5S6_9HYPH</name>
<dbReference type="EMBL" id="FMXQ01000002">
    <property type="protein sequence ID" value="SDB16026.1"/>
    <property type="molecule type" value="Genomic_DNA"/>
</dbReference>
<feature type="transmembrane region" description="Helical" evidence="1">
    <location>
        <begin position="12"/>
        <end position="33"/>
    </location>
</feature>
<keyword evidence="3" id="KW-1185">Reference proteome</keyword>
<evidence type="ECO:0000313" key="2">
    <source>
        <dbReference type="EMBL" id="SDB16026.1"/>
    </source>
</evidence>
<feature type="transmembrane region" description="Helical" evidence="1">
    <location>
        <begin position="166"/>
        <end position="190"/>
    </location>
</feature>
<keyword evidence="1" id="KW-1133">Transmembrane helix</keyword>
<gene>
    <name evidence="2" type="ORF">SAMN02982931_01270</name>
</gene>
<keyword evidence="1" id="KW-0812">Transmembrane</keyword>
<proteinExistence type="predicted"/>
<evidence type="ECO:0000313" key="3">
    <source>
        <dbReference type="Proteomes" id="UP000199071"/>
    </source>
</evidence>
<dbReference type="Proteomes" id="UP000199071">
    <property type="component" value="Unassembled WGS sequence"/>
</dbReference>
<feature type="transmembrane region" description="Helical" evidence="1">
    <location>
        <begin position="39"/>
        <end position="56"/>
    </location>
</feature>
<sequence>MIAELATRGFIGRPWPTILAATGMGLLAMTLSFAFDPPMLVSMAALFAGILLVLGIRAGDMRYRLTGEGLGRSFRPLLSRYLGLRSREQFFRFSDMRFFRRDRDWSRYRAEEVESVTIGVRRPPFRVVIHDMIDKPAFGAFADAFERLAGEGETFVERRPGFYESVWAILLTALFVVAAVVLIGFFLAGALSPTGVFRLLIVIVSGVIYMVWRVLSARFAARQDDPQGKSEAAG</sequence>
<reference evidence="2 3" key="1">
    <citation type="submission" date="2016-10" db="EMBL/GenBank/DDBJ databases">
        <authorList>
            <person name="de Groot N.N."/>
        </authorList>
    </citation>
    <scope>NUCLEOTIDE SEQUENCE [LARGE SCALE GENOMIC DNA]</scope>
    <source>
        <strain evidence="2 3">ATCC 35022</strain>
    </source>
</reference>
<accession>A0A1G6B5S6</accession>
<keyword evidence="1" id="KW-0472">Membrane</keyword>
<feature type="transmembrane region" description="Helical" evidence="1">
    <location>
        <begin position="196"/>
        <end position="215"/>
    </location>
</feature>